<proteinExistence type="predicted"/>
<feature type="transmembrane region" description="Helical" evidence="1">
    <location>
        <begin position="17"/>
        <end position="40"/>
    </location>
</feature>
<reference evidence="2 3" key="2">
    <citation type="journal article" date="2002" name="Nucleic Acids Res.">
        <title>Genome sequence of Oceanobacillus iheyensis isolated from the Iheya Ridge and its unexpected adaptive capabilities to extreme environments.</title>
        <authorList>
            <person name="Takami H."/>
            <person name="Takaki Y."/>
            <person name="Uchiyama I."/>
        </authorList>
    </citation>
    <scope>NUCLEOTIDE SEQUENCE [LARGE SCALE GENOMIC DNA]</scope>
    <source>
        <strain evidence="3">DSM 14371 / CIP 107618 / JCM 11309 / KCTC 3954 / HTE831</strain>
    </source>
</reference>
<keyword evidence="3" id="KW-1185">Reference proteome</keyword>
<dbReference type="AlphaFoldDB" id="Q8ERZ7"/>
<name>Q8ERZ7_OCEIH</name>
<dbReference type="eggNOG" id="ENOG50308SZ">
    <property type="taxonomic scope" value="Bacteria"/>
</dbReference>
<keyword evidence="1" id="KW-0812">Transmembrane</keyword>
<keyword evidence="1" id="KW-0472">Membrane</keyword>
<gene>
    <name evidence="2" type="ordered locus">OB1149</name>
</gene>
<accession>Q8ERZ7</accession>
<keyword evidence="1" id="KW-1133">Transmembrane helix</keyword>
<reference evidence="2 3" key="1">
    <citation type="journal article" date="2001" name="FEMS Microbiol. Lett.">
        <title>Oceanobacillus iheyensis gen. nov., sp. nov., a deep-sea extremely halotolerant and alkaliphilic species isolated from a depth of 1050 m on the Iheya Ridge.</title>
        <authorList>
            <person name="Lu J."/>
            <person name="Nogi Y."/>
            <person name="Takami H."/>
        </authorList>
    </citation>
    <scope>NUCLEOTIDE SEQUENCE [LARGE SCALE GENOMIC DNA]</scope>
    <source>
        <strain evidence="3">DSM 14371 / CIP 107618 / JCM 11309 / KCTC 3954 / HTE831</strain>
    </source>
</reference>
<dbReference type="KEGG" id="oih:OB1149"/>
<evidence type="ECO:0000313" key="2">
    <source>
        <dbReference type="EMBL" id="BAC13105.1"/>
    </source>
</evidence>
<dbReference type="STRING" id="221109.gene:10733388"/>
<feature type="transmembrane region" description="Helical" evidence="1">
    <location>
        <begin position="52"/>
        <end position="71"/>
    </location>
</feature>
<dbReference type="EMBL" id="BA000028">
    <property type="protein sequence ID" value="BAC13105.1"/>
    <property type="molecule type" value="Genomic_DNA"/>
</dbReference>
<evidence type="ECO:0000313" key="3">
    <source>
        <dbReference type="Proteomes" id="UP000000822"/>
    </source>
</evidence>
<sequence>MHNLFEQGKKGESKAMVIFYMVFAFIVLIIFNSLTNAFCIKMELSQKKQLKVYRVINMIMVALLVCSYLRVLNVTV</sequence>
<organism evidence="2 3">
    <name type="scientific">Oceanobacillus iheyensis (strain DSM 14371 / CIP 107618 / JCM 11309 / KCTC 3954 / HTE831)</name>
    <dbReference type="NCBI Taxonomy" id="221109"/>
    <lineage>
        <taxon>Bacteria</taxon>
        <taxon>Bacillati</taxon>
        <taxon>Bacillota</taxon>
        <taxon>Bacilli</taxon>
        <taxon>Bacillales</taxon>
        <taxon>Bacillaceae</taxon>
        <taxon>Oceanobacillus</taxon>
    </lineage>
</organism>
<dbReference type="HOGENOM" id="CLU_199020_0_0_9"/>
<dbReference type="Proteomes" id="UP000000822">
    <property type="component" value="Chromosome"/>
</dbReference>
<evidence type="ECO:0000256" key="1">
    <source>
        <dbReference type="SAM" id="Phobius"/>
    </source>
</evidence>
<protein>
    <submittedName>
        <fullName evidence="2">Hypothetical conserved protein</fullName>
    </submittedName>
</protein>